<evidence type="ECO:0000256" key="7">
    <source>
        <dbReference type="ARBA" id="ARBA00068030"/>
    </source>
</evidence>
<dbReference type="SMART" id="SM00320">
    <property type="entry name" value="WD40"/>
    <property type="match status" value="8"/>
</dbReference>
<dbReference type="Gene3D" id="3.30.40.10">
    <property type="entry name" value="Zinc/RING finger domain, C3HC4 (zinc finger)"/>
    <property type="match status" value="1"/>
</dbReference>
<keyword evidence="15" id="KW-1185">Reference proteome</keyword>
<evidence type="ECO:0000256" key="10">
    <source>
        <dbReference type="PROSITE-ProRule" id="PRU00175"/>
    </source>
</evidence>
<dbReference type="GO" id="GO:0000027">
    <property type="term" value="P:ribosomal large subunit assembly"/>
    <property type="evidence" value="ECO:0007669"/>
    <property type="project" value="TreeGrafter"/>
</dbReference>
<dbReference type="VEuPathDB" id="FungiDB:BO97DRAFT_470607"/>
<evidence type="ECO:0000256" key="3">
    <source>
        <dbReference type="ARBA" id="ARBA00022737"/>
    </source>
</evidence>
<evidence type="ECO:0000256" key="8">
    <source>
        <dbReference type="ARBA" id="ARBA00077034"/>
    </source>
</evidence>
<feature type="region of interest" description="Disordered" evidence="12">
    <location>
        <begin position="734"/>
        <end position="765"/>
    </location>
</feature>
<feature type="repeat" description="WD" evidence="11">
    <location>
        <begin position="963"/>
        <end position="1004"/>
    </location>
</feature>
<dbReference type="PRINTS" id="PR00320">
    <property type="entry name" value="GPROTEINBRPT"/>
</dbReference>
<evidence type="ECO:0000313" key="15">
    <source>
        <dbReference type="Proteomes" id="UP000248961"/>
    </source>
</evidence>
<dbReference type="InterPro" id="IPR036322">
    <property type="entry name" value="WD40_repeat_dom_sf"/>
</dbReference>
<feature type="repeat" description="WD" evidence="11">
    <location>
        <begin position="1054"/>
        <end position="1094"/>
    </location>
</feature>
<dbReference type="PANTHER" id="PTHR19848:SF0">
    <property type="entry name" value="NOTCHLESS PROTEIN HOMOLOG 1"/>
    <property type="match status" value="1"/>
</dbReference>
<dbReference type="GO" id="GO:0005730">
    <property type="term" value="C:nucleolus"/>
    <property type="evidence" value="ECO:0007669"/>
    <property type="project" value="UniProtKB-SubCell"/>
</dbReference>
<evidence type="ECO:0000256" key="2">
    <source>
        <dbReference type="ARBA" id="ARBA00022574"/>
    </source>
</evidence>
<sequence>MSETQPAQAPSGSQGPNRGGRRRGRGGGFGAARQPGQTEPSQQSSDGPGKGARSRGHGPRRGGGGGGGGRDKQKSAASNVAGGPTDSDTTTTEESKGKQAITEATDDADDGEICFICASKVEHTSVSPCNHRTCHICALRLRALYKNKACAHCRTESSFVIFTDDHAKRFEDFTEADFSQKDDNLGIKYESGEIFEDTVLLLRYNCPERSCDVACLGWPDLHRHVKTKHGRVMCDLCTRNKKVFTHEHELFTNQELRRHERHGDDVPGAIDQSGFKGHPECGFCRQRFYGDDELYAHCRDRHERCHICDRRSENRQQQYYIDYNALEDHFQKDHFLCLDRECLEKKFVVFESQMDLKAHQLESHPNGLSKDARRDARTVDLSTFDYRTPYQPQRPRRGAGRGRDPNAEPLPVSSAQPLRRDELAYQRQMAIQSAQSVSTRSFGGQLTRSDTQPVRAPARSATATPAQTPPAASTPVAEMENLSLTADAGPVSPQEQARRLRHAAVVERASNLLANDRNKLNEFRTRVSSYQSNSISATELIDAFFSLFDNSSTELGKLIKELAEIYEDDNKRSSLLKSWNDWRAINEDYPALPGPGGTIPGMSPGTVNGSGVGGKRVLRLKSSTAQSSRSAVGRSGAMPSSSSSSTTAFPPLSSATARSAPKSKPAAATPWAGSAPSPAAPSPSIAPSTYSTRSAAPATSRPVKANSADAFPALPAAPKPNVLMAGLTRGTVRWDDRRAPQVNAWTSSSRNESSANSTAEGDDFPAVGALHTTNQITSTMATLLPPPTKRQKTENAEKARLQQEIESIPDNLGSVRVQFFDQATGAATGPAVSVPVADANVKNLETLLNTLQGNEDDERVPYRFTYQSDDKDNQTIDILAHLYHTLLKPGLKTTEDTVHLYYTPQAVFRVKAVSRCSASIAGHGEAILATSFSPVNSSTMVTGSGDSTARIWDCDTGTPMHTLKGHTSWVLAVSYSPNGAMVATGSMDNTVRVWDAKKGQALGAPLKGHAKWITSLAWEPYHLQQPGRPRLASASKDSTVRIWDVVSKRIDMVLTGHKGSVTCVKWGGTGKIYTASHDKTVKVWNAENGTLIQTLSAHAHRVNHLALSTDFVLRTAYHDHTGKVPQADTEKVAAAKKRYEDAATINNKIVEKLVSASDDFTMYLWEPENSSKPVARLLGHQKEVNHVTFSPDMAYIASAGFDNHVKLWNARDGKFITTLRGHVGAVYQCCFSADSRLLVSSSKDTTLKVWNVRTGKLSEDLPGHKDEVFAVDWSPDGQKVGSGGKDKAVRIWRN</sequence>
<feature type="repeat" description="WD" evidence="11">
    <location>
        <begin position="1006"/>
        <end position="1053"/>
    </location>
</feature>
<feature type="compositionally biased region" description="Low complexity" evidence="12">
    <location>
        <begin position="639"/>
        <end position="688"/>
    </location>
</feature>
<proteinExistence type="inferred from homology"/>
<dbReference type="InterPro" id="IPR019775">
    <property type="entry name" value="WD40_repeat_CS"/>
</dbReference>
<dbReference type="CDD" id="cd16615">
    <property type="entry name" value="RING-HC_ZNF598"/>
    <property type="match status" value="1"/>
</dbReference>
<dbReference type="SUPFAM" id="SSF50978">
    <property type="entry name" value="WD40 repeat-like"/>
    <property type="match status" value="1"/>
</dbReference>
<evidence type="ECO:0000259" key="13">
    <source>
        <dbReference type="PROSITE" id="PS50089"/>
    </source>
</evidence>
<keyword evidence="2 11" id="KW-0853">WD repeat</keyword>
<evidence type="ECO:0000256" key="9">
    <source>
        <dbReference type="ARBA" id="ARBA00080836"/>
    </source>
</evidence>
<dbReference type="EMBL" id="KZ824285">
    <property type="protein sequence ID" value="RAL12039.1"/>
    <property type="molecule type" value="Genomic_DNA"/>
</dbReference>
<protein>
    <recommendedName>
        <fullName evidence="7">Ribosome assembly protein 4</fullName>
    </recommendedName>
    <alternativeName>
        <fullName evidence="9">Notchless protein homolog 1</fullName>
    </alternativeName>
    <alternativeName>
        <fullName evidence="8">Ribosome biogenesis factor RSA4</fullName>
    </alternativeName>
</protein>
<dbReference type="Pfam" id="PF23202">
    <property type="entry name" value="PAH_ZNF598"/>
    <property type="match status" value="1"/>
</dbReference>
<feature type="region of interest" description="Disordered" evidence="12">
    <location>
        <begin position="361"/>
        <end position="474"/>
    </location>
</feature>
<feature type="compositionally biased region" description="Low complexity" evidence="12">
    <location>
        <begin position="453"/>
        <end position="474"/>
    </location>
</feature>
<keyword evidence="10" id="KW-0863">Zinc-finger</keyword>
<dbReference type="Pfam" id="PF08154">
    <property type="entry name" value="NLE"/>
    <property type="match status" value="1"/>
</dbReference>
<dbReference type="Gene3D" id="2.130.10.10">
    <property type="entry name" value="YVTN repeat-like/Quinoprotein amine dehydrogenase"/>
    <property type="match status" value="1"/>
</dbReference>
<feature type="compositionally biased region" description="Polar residues" evidence="12">
    <location>
        <begin position="1"/>
        <end position="10"/>
    </location>
</feature>
<dbReference type="OrthoDB" id="10267436at2759"/>
<gene>
    <name evidence="14" type="ORF">BO97DRAFT_470607</name>
</gene>
<keyword evidence="4" id="KW-0539">Nucleus</keyword>
<dbReference type="SUPFAM" id="SSF57850">
    <property type="entry name" value="RING/U-box"/>
    <property type="match status" value="1"/>
</dbReference>
<evidence type="ECO:0000256" key="6">
    <source>
        <dbReference type="ARBA" id="ARBA00061016"/>
    </source>
</evidence>
<evidence type="ECO:0000313" key="14">
    <source>
        <dbReference type="EMBL" id="RAL12039.1"/>
    </source>
</evidence>
<comment type="subcellular location">
    <subcellularLocation>
        <location evidence="1">Nucleus</location>
        <location evidence="1">Nucleolus</location>
    </subcellularLocation>
</comment>
<dbReference type="GO" id="GO:0008270">
    <property type="term" value="F:zinc ion binding"/>
    <property type="evidence" value="ECO:0007669"/>
    <property type="project" value="UniProtKB-KW"/>
</dbReference>
<dbReference type="InterPro" id="IPR041888">
    <property type="entry name" value="RING-HC_ZNF598/HEL2"/>
</dbReference>
<accession>A0A395HX12</accession>
<reference evidence="14 15" key="1">
    <citation type="submission" date="2018-02" db="EMBL/GenBank/DDBJ databases">
        <title>The genomes of Aspergillus section Nigri reveals drivers in fungal speciation.</title>
        <authorList>
            <consortium name="DOE Joint Genome Institute"/>
            <person name="Vesth T.C."/>
            <person name="Nybo J."/>
            <person name="Theobald S."/>
            <person name="Brandl J."/>
            <person name="Frisvad J.C."/>
            <person name="Nielsen K.F."/>
            <person name="Lyhne E.K."/>
            <person name="Kogle M.E."/>
            <person name="Kuo A."/>
            <person name="Riley R."/>
            <person name="Clum A."/>
            <person name="Nolan M."/>
            <person name="Lipzen A."/>
            <person name="Salamov A."/>
            <person name="Henrissat B."/>
            <person name="Wiebenga A."/>
            <person name="De vries R.P."/>
            <person name="Grigoriev I.V."/>
            <person name="Mortensen U.H."/>
            <person name="Andersen M.R."/>
            <person name="Baker S.E."/>
        </authorList>
    </citation>
    <scope>NUCLEOTIDE SEQUENCE [LARGE SCALE GENOMIC DNA]</scope>
    <source>
        <strain evidence="14 15">CBS 101889</strain>
    </source>
</reference>
<dbReference type="SMART" id="SM00355">
    <property type="entry name" value="ZnF_C2H2"/>
    <property type="match status" value="4"/>
</dbReference>
<dbReference type="RefSeq" id="XP_025551193.1">
    <property type="nucleotide sequence ID" value="XM_025699962.1"/>
</dbReference>
<feature type="compositionally biased region" description="Low complexity" evidence="12">
    <location>
        <begin position="746"/>
        <end position="759"/>
    </location>
</feature>
<dbReference type="Pfam" id="PF23230">
    <property type="entry name" value="zf-C2H2_13"/>
    <property type="match status" value="1"/>
</dbReference>
<dbReference type="PROSITE" id="PS00678">
    <property type="entry name" value="WD_REPEATS_1"/>
    <property type="match status" value="5"/>
</dbReference>
<organism evidence="14 15">
    <name type="scientific">Aspergillus homomorphus (strain CBS 101889)</name>
    <dbReference type="NCBI Taxonomy" id="1450537"/>
    <lineage>
        <taxon>Eukaryota</taxon>
        <taxon>Fungi</taxon>
        <taxon>Dikarya</taxon>
        <taxon>Ascomycota</taxon>
        <taxon>Pezizomycotina</taxon>
        <taxon>Eurotiomycetes</taxon>
        <taxon>Eurotiomycetidae</taxon>
        <taxon>Eurotiales</taxon>
        <taxon>Aspergillaceae</taxon>
        <taxon>Aspergillus</taxon>
        <taxon>Aspergillus subgen. Circumdati</taxon>
    </lineage>
</organism>
<evidence type="ECO:0000256" key="4">
    <source>
        <dbReference type="ARBA" id="ARBA00023242"/>
    </source>
</evidence>
<dbReference type="PROSITE" id="PS50082">
    <property type="entry name" value="WD_REPEATS_2"/>
    <property type="match status" value="7"/>
</dbReference>
<keyword evidence="10" id="KW-0862">Zinc</keyword>
<dbReference type="InterPro" id="IPR001841">
    <property type="entry name" value="Znf_RING"/>
</dbReference>
<dbReference type="InterPro" id="IPR020472">
    <property type="entry name" value="WD40_PAC1"/>
</dbReference>
<dbReference type="PROSITE" id="PS50294">
    <property type="entry name" value="WD_REPEATS_REGION"/>
    <property type="match status" value="7"/>
</dbReference>
<feature type="domain" description="RING-type" evidence="13">
    <location>
        <begin position="114"/>
        <end position="154"/>
    </location>
</feature>
<dbReference type="PANTHER" id="PTHR19848">
    <property type="entry name" value="WD40 REPEAT PROTEIN"/>
    <property type="match status" value="1"/>
</dbReference>
<name>A0A395HX12_ASPHC</name>
<dbReference type="InterPro" id="IPR012972">
    <property type="entry name" value="NLE"/>
</dbReference>
<dbReference type="Pfam" id="PF00400">
    <property type="entry name" value="WD40"/>
    <property type="match status" value="7"/>
</dbReference>
<dbReference type="InterPro" id="IPR056437">
    <property type="entry name" value="Znf-C2H2_ZNF598/HEL2"/>
</dbReference>
<dbReference type="PROSITE" id="PS00028">
    <property type="entry name" value="ZINC_FINGER_C2H2_1"/>
    <property type="match status" value="1"/>
</dbReference>
<dbReference type="InterPro" id="IPR013083">
    <property type="entry name" value="Znf_RING/FYVE/PHD"/>
</dbReference>
<feature type="compositionally biased region" description="Polar residues" evidence="12">
    <location>
        <begin position="621"/>
        <end position="630"/>
    </location>
</feature>
<dbReference type="InterPro" id="IPR001680">
    <property type="entry name" value="WD40_rpt"/>
</dbReference>
<dbReference type="InterPro" id="IPR057634">
    <property type="entry name" value="PAH_ZNF598/HEL2"/>
</dbReference>
<dbReference type="GeneID" id="37204251"/>
<comment type="similarity">
    <text evidence="5">Belongs to the ZNF598/HEL2 family.</text>
</comment>
<comment type="similarity">
    <text evidence="6">Belongs to the NLE1/RSA4 family.</text>
</comment>
<feature type="compositionally biased region" description="Polar residues" evidence="12">
    <location>
        <begin position="429"/>
        <end position="452"/>
    </location>
</feature>
<keyword evidence="10" id="KW-0479">Metal-binding</keyword>
<evidence type="ECO:0000256" key="1">
    <source>
        <dbReference type="ARBA" id="ARBA00004604"/>
    </source>
</evidence>
<dbReference type="PROSITE" id="PS50089">
    <property type="entry name" value="ZF_RING_2"/>
    <property type="match status" value="1"/>
</dbReference>
<feature type="repeat" description="WD" evidence="11">
    <location>
        <begin position="1261"/>
        <end position="1294"/>
    </location>
</feature>
<dbReference type="FunFam" id="2.130.10.10:FF:000092">
    <property type="entry name" value="notchless protein homolog"/>
    <property type="match status" value="1"/>
</dbReference>
<dbReference type="CDD" id="cd00200">
    <property type="entry name" value="WD40"/>
    <property type="match status" value="1"/>
</dbReference>
<dbReference type="InterPro" id="IPR013087">
    <property type="entry name" value="Znf_C2H2_type"/>
</dbReference>
<keyword evidence="3" id="KW-0677">Repeat</keyword>
<feature type="repeat" description="WD" evidence="11">
    <location>
        <begin position="920"/>
        <end position="962"/>
    </location>
</feature>
<evidence type="ECO:0000256" key="12">
    <source>
        <dbReference type="SAM" id="MobiDB-lite"/>
    </source>
</evidence>
<feature type="repeat" description="WD" evidence="11">
    <location>
        <begin position="1177"/>
        <end position="1218"/>
    </location>
</feature>
<dbReference type="InterPro" id="IPR015943">
    <property type="entry name" value="WD40/YVTN_repeat-like_dom_sf"/>
</dbReference>
<dbReference type="Pfam" id="PF25447">
    <property type="entry name" value="RING_ZNF598"/>
    <property type="match status" value="1"/>
</dbReference>
<feature type="region of interest" description="Disordered" evidence="12">
    <location>
        <begin position="1"/>
        <end position="104"/>
    </location>
</feature>
<evidence type="ECO:0000256" key="11">
    <source>
        <dbReference type="PROSITE-ProRule" id="PRU00221"/>
    </source>
</evidence>
<feature type="repeat" description="WD" evidence="11">
    <location>
        <begin position="1219"/>
        <end position="1260"/>
    </location>
</feature>
<feature type="region of interest" description="Disordered" evidence="12">
    <location>
        <begin position="593"/>
        <end position="703"/>
    </location>
</feature>
<evidence type="ECO:0000256" key="5">
    <source>
        <dbReference type="ARBA" id="ARBA00035113"/>
    </source>
</evidence>
<feature type="compositionally biased region" description="Polar residues" evidence="12">
    <location>
        <begin position="37"/>
        <end position="46"/>
    </location>
</feature>
<dbReference type="STRING" id="1450537.A0A395HX12"/>
<dbReference type="Proteomes" id="UP000248961">
    <property type="component" value="Unassembled WGS sequence"/>
</dbReference>